<reference evidence="4" key="3">
    <citation type="submission" date="2025-04" db="UniProtKB">
        <authorList>
            <consortium name="RefSeq"/>
        </authorList>
    </citation>
    <scope>IDENTIFICATION</scope>
    <source>
        <strain evidence="4">CBS 304.34</strain>
    </source>
</reference>
<dbReference type="Pfam" id="PF06090">
    <property type="entry name" value="Ins_P5_2-kin"/>
    <property type="match status" value="1"/>
</dbReference>
<dbReference type="RefSeq" id="XP_033570220.1">
    <property type="nucleotide sequence ID" value="XM_033721201.1"/>
</dbReference>
<dbReference type="GO" id="GO:0005524">
    <property type="term" value="F:ATP binding"/>
    <property type="evidence" value="ECO:0007669"/>
    <property type="project" value="UniProtKB-KW"/>
</dbReference>
<dbReference type="EC" id="2.7.1.158" evidence="1"/>
<proteinExistence type="predicted"/>
<gene>
    <name evidence="2 4" type="ORF">BDZ99DRAFT_468234</name>
</gene>
<dbReference type="EMBL" id="MU003718">
    <property type="protein sequence ID" value="KAF2803256.1"/>
    <property type="molecule type" value="Genomic_DNA"/>
</dbReference>
<dbReference type="OrthoDB" id="272370at2759"/>
<dbReference type="GeneID" id="54462094"/>
<comment type="catalytic activity">
    <reaction evidence="1">
        <text>1D-myo-inositol 1,3,4,5,6-pentakisphosphate + ATP = 1D-myo-inositol hexakisphosphate + ADP + H(+)</text>
        <dbReference type="Rhea" id="RHEA:20313"/>
        <dbReference type="ChEBI" id="CHEBI:15378"/>
        <dbReference type="ChEBI" id="CHEBI:30616"/>
        <dbReference type="ChEBI" id="CHEBI:57733"/>
        <dbReference type="ChEBI" id="CHEBI:58130"/>
        <dbReference type="ChEBI" id="CHEBI:456216"/>
        <dbReference type="EC" id="2.7.1.158"/>
    </reaction>
</comment>
<keyword evidence="3" id="KW-1185">Reference proteome</keyword>
<keyword evidence="1" id="KW-0547">Nucleotide-binding</keyword>
<organism evidence="2">
    <name type="scientific">Mytilinidion resinicola</name>
    <dbReference type="NCBI Taxonomy" id="574789"/>
    <lineage>
        <taxon>Eukaryota</taxon>
        <taxon>Fungi</taxon>
        <taxon>Dikarya</taxon>
        <taxon>Ascomycota</taxon>
        <taxon>Pezizomycotina</taxon>
        <taxon>Dothideomycetes</taxon>
        <taxon>Pleosporomycetidae</taxon>
        <taxon>Mytilinidiales</taxon>
        <taxon>Mytilinidiaceae</taxon>
        <taxon>Mytilinidion</taxon>
    </lineage>
</organism>
<dbReference type="AlphaFoldDB" id="A0A6A6Y347"/>
<dbReference type="GO" id="GO:0035299">
    <property type="term" value="F:inositol-1,3,4,5,6-pentakisphosphate 2-kinase activity"/>
    <property type="evidence" value="ECO:0007669"/>
    <property type="project" value="UniProtKB-EC"/>
</dbReference>
<reference evidence="2 4" key="1">
    <citation type="journal article" date="2020" name="Stud. Mycol.">
        <title>101 Dothideomycetes genomes: a test case for predicting lifestyles and emergence of pathogens.</title>
        <authorList>
            <person name="Haridas S."/>
            <person name="Albert R."/>
            <person name="Binder M."/>
            <person name="Bloem J."/>
            <person name="Labutti K."/>
            <person name="Salamov A."/>
            <person name="Andreopoulos B."/>
            <person name="Baker S."/>
            <person name="Barry K."/>
            <person name="Bills G."/>
            <person name="Bluhm B."/>
            <person name="Cannon C."/>
            <person name="Castanera R."/>
            <person name="Culley D."/>
            <person name="Daum C."/>
            <person name="Ezra D."/>
            <person name="Gonzalez J."/>
            <person name="Henrissat B."/>
            <person name="Kuo A."/>
            <person name="Liang C."/>
            <person name="Lipzen A."/>
            <person name="Lutzoni F."/>
            <person name="Magnuson J."/>
            <person name="Mondo S."/>
            <person name="Nolan M."/>
            <person name="Ohm R."/>
            <person name="Pangilinan J."/>
            <person name="Park H.-J."/>
            <person name="Ramirez L."/>
            <person name="Alfaro M."/>
            <person name="Sun H."/>
            <person name="Tritt A."/>
            <person name="Yoshinaga Y."/>
            <person name="Zwiers L.-H."/>
            <person name="Turgeon B."/>
            <person name="Goodwin S."/>
            <person name="Spatafora J."/>
            <person name="Crous P."/>
            <person name="Grigoriev I."/>
        </authorList>
    </citation>
    <scope>NUCLEOTIDE SEQUENCE</scope>
    <source>
        <strain evidence="2 4">CBS 304.34</strain>
    </source>
</reference>
<evidence type="ECO:0000256" key="1">
    <source>
        <dbReference type="RuleBase" id="RU364126"/>
    </source>
</evidence>
<dbReference type="Proteomes" id="UP000504636">
    <property type="component" value="Unplaced"/>
</dbReference>
<keyword evidence="1" id="KW-0808">Transferase</keyword>
<comment type="domain">
    <text evidence="1">The EXKPK motif is conserved in inositol-pentakisphosphate 2-kinases of both family 1 and 2.</text>
</comment>
<reference evidence="4" key="2">
    <citation type="submission" date="2020-04" db="EMBL/GenBank/DDBJ databases">
        <authorList>
            <consortium name="NCBI Genome Project"/>
        </authorList>
    </citation>
    <scope>NUCLEOTIDE SEQUENCE</scope>
    <source>
        <strain evidence="4">CBS 304.34</strain>
    </source>
</reference>
<comment type="function">
    <text evidence="1">Phosphorylates Ins(1,3,4,5,6)P5 at position 2 to form Ins(1,2,3,4,5,6)P6 (InsP6 or phytate).</text>
</comment>
<accession>A0A6A6Y347</accession>
<keyword evidence="1" id="KW-0418">Kinase</keyword>
<dbReference type="InterPro" id="IPR009286">
    <property type="entry name" value="Ins_P5_2-kin"/>
</dbReference>
<evidence type="ECO:0000313" key="4">
    <source>
        <dbReference type="RefSeq" id="XP_033570220.1"/>
    </source>
</evidence>
<evidence type="ECO:0000313" key="2">
    <source>
        <dbReference type="EMBL" id="KAF2803256.1"/>
    </source>
</evidence>
<evidence type="ECO:0000313" key="3">
    <source>
        <dbReference type="Proteomes" id="UP000504636"/>
    </source>
</evidence>
<name>A0A6A6Y347_9PEZI</name>
<keyword evidence="1" id="KW-0067">ATP-binding</keyword>
<protein>
    <recommendedName>
        <fullName evidence="1">Inositol-pentakisphosphate 2-kinase</fullName>
        <ecNumber evidence="1">2.7.1.158</ecNumber>
    </recommendedName>
</protein>
<sequence length="145" mass="16621">MMVIDYFRTGPGRALLLKLRLWQQELDPAGFESTSHEGIFARDGGRGFAMPIGVARERLKVAMTFRDCSMFVCVHYGAEVPFVEAYLVDLDPKVDEKVGEWLDKEVGLLNQGWYTGKEEGAKREKVCVLAGQMKWDTRGERMWWL</sequence>